<feature type="compositionally biased region" description="Basic and acidic residues" evidence="1">
    <location>
        <begin position="97"/>
        <end position="107"/>
    </location>
</feature>
<dbReference type="AlphaFoldDB" id="A0A8C0ZJZ5"/>
<evidence type="ECO:0000313" key="3">
    <source>
        <dbReference type="Proteomes" id="UP000694410"/>
    </source>
</evidence>
<sequence length="146" mass="16850">MKPTQLRKVITPNHVLEKDKLAWQSSANAKGLSPLTQRPKPRITIPSGHIKPGRILHPLVRLGLQLKIRPNRGTTSRRPDHLLRSHPGNHPPICHHSQRELHPEHPSNHSRASLPHFLLLTPRYNMIRLHTSRNKSCPIRPNRRRI</sequence>
<reference evidence="2" key="2">
    <citation type="submission" date="2025-09" db="UniProtKB">
        <authorList>
            <consortium name="Ensembl"/>
        </authorList>
    </citation>
    <scope>IDENTIFICATION</scope>
</reference>
<keyword evidence="3" id="KW-1185">Reference proteome</keyword>
<organism evidence="2 3">
    <name type="scientific">Cyanistes caeruleus</name>
    <name type="common">Eurasian blue tit</name>
    <name type="synonym">Parus caeruleus</name>
    <dbReference type="NCBI Taxonomy" id="156563"/>
    <lineage>
        <taxon>Eukaryota</taxon>
        <taxon>Metazoa</taxon>
        <taxon>Chordata</taxon>
        <taxon>Craniata</taxon>
        <taxon>Vertebrata</taxon>
        <taxon>Euteleostomi</taxon>
        <taxon>Archelosauria</taxon>
        <taxon>Archosauria</taxon>
        <taxon>Dinosauria</taxon>
        <taxon>Saurischia</taxon>
        <taxon>Theropoda</taxon>
        <taxon>Coelurosauria</taxon>
        <taxon>Aves</taxon>
        <taxon>Neognathae</taxon>
        <taxon>Neoaves</taxon>
        <taxon>Telluraves</taxon>
        <taxon>Australaves</taxon>
        <taxon>Passeriformes</taxon>
        <taxon>Paridae</taxon>
        <taxon>Cyanistes</taxon>
    </lineage>
</organism>
<evidence type="ECO:0000313" key="2">
    <source>
        <dbReference type="Ensembl" id="ENSCCEP00000025889.1"/>
    </source>
</evidence>
<accession>A0A8C0ZJZ5</accession>
<dbReference type="Proteomes" id="UP000694410">
    <property type="component" value="Unplaced"/>
</dbReference>
<feature type="region of interest" description="Disordered" evidence="1">
    <location>
        <begin position="71"/>
        <end position="110"/>
    </location>
</feature>
<proteinExistence type="predicted"/>
<evidence type="ECO:0000256" key="1">
    <source>
        <dbReference type="SAM" id="MobiDB-lite"/>
    </source>
</evidence>
<name>A0A8C0ZJZ5_CYACU</name>
<dbReference type="Ensembl" id="ENSCCET00000038644.1">
    <property type="protein sequence ID" value="ENSCCEP00000025889.1"/>
    <property type="gene ID" value="ENSCCEG00000022865.1"/>
</dbReference>
<reference evidence="2" key="1">
    <citation type="submission" date="2025-08" db="UniProtKB">
        <authorList>
            <consortium name="Ensembl"/>
        </authorList>
    </citation>
    <scope>IDENTIFICATION</scope>
</reference>
<protein>
    <submittedName>
        <fullName evidence="2">Uncharacterized protein</fullName>
    </submittedName>
</protein>